<accession>A0A284VS60</accession>
<organism evidence="1 2">
    <name type="scientific">Candidatus Methanoperedens nitratireducens</name>
    <dbReference type="NCBI Taxonomy" id="1392998"/>
    <lineage>
        <taxon>Archaea</taxon>
        <taxon>Methanobacteriati</taxon>
        <taxon>Methanobacteriota</taxon>
        <taxon>Stenosarchaea group</taxon>
        <taxon>Methanomicrobia</taxon>
        <taxon>Methanosarcinales</taxon>
        <taxon>ANME-2 cluster</taxon>
        <taxon>Candidatus Methanoperedentaceae</taxon>
        <taxon>Candidatus Methanoperedens</taxon>
    </lineage>
</organism>
<keyword evidence="2" id="KW-1185">Reference proteome</keyword>
<evidence type="ECO:0000313" key="2">
    <source>
        <dbReference type="Proteomes" id="UP000218615"/>
    </source>
</evidence>
<sequence length="150" mass="16098">MAAVIHSVRYDEKLSLLKNDGSLQNIFGSNALNPSSSAYIAMQKLMKSLGYGCLGLYEDIVQPYARKGTICPASDQPQVAAVAANPSDVPGYPASEGWVRVSVRLLNGGSFRILVDGAEVKRDGPFNGDYTLDYNIKMSPGTHNVCAEVI</sequence>
<protein>
    <submittedName>
        <fullName evidence="1">Uncharacterized protein</fullName>
    </submittedName>
</protein>
<gene>
    <name evidence="1" type="ORF">MNV_570002</name>
</gene>
<dbReference type="Proteomes" id="UP000218615">
    <property type="component" value="Unassembled WGS sequence"/>
</dbReference>
<name>A0A284VS60_9EURY</name>
<proteinExistence type="predicted"/>
<dbReference type="RefSeq" id="WP_096206669.1">
    <property type="nucleotide sequence ID" value="NZ_FZMP01000204.1"/>
</dbReference>
<dbReference type="AlphaFoldDB" id="A0A284VS60"/>
<reference evidence="2" key="1">
    <citation type="submission" date="2017-06" db="EMBL/GenBank/DDBJ databases">
        <authorList>
            <person name="Cremers G."/>
        </authorList>
    </citation>
    <scope>NUCLEOTIDE SEQUENCE [LARGE SCALE GENOMIC DNA]</scope>
</reference>
<dbReference type="EMBL" id="FZMP01000204">
    <property type="protein sequence ID" value="SNQ62049.1"/>
    <property type="molecule type" value="Genomic_DNA"/>
</dbReference>
<evidence type="ECO:0000313" key="1">
    <source>
        <dbReference type="EMBL" id="SNQ62049.1"/>
    </source>
</evidence>